<dbReference type="EMBL" id="JNOM01000176">
    <property type="protein sequence ID" value="KNG85032.1"/>
    <property type="molecule type" value="Genomic_DNA"/>
</dbReference>
<name>A0A0L1IZW5_ASPN3</name>
<dbReference type="AlphaFoldDB" id="A0A0L1IZW5"/>
<evidence type="ECO:0000313" key="2">
    <source>
        <dbReference type="Proteomes" id="UP000037505"/>
    </source>
</evidence>
<dbReference type="Proteomes" id="UP000037505">
    <property type="component" value="Unassembled WGS sequence"/>
</dbReference>
<comment type="caution">
    <text evidence="1">The sequence shown here is derived from an EMBL/GenBank/DDBJ whole genome shotgun (WGS) entry which is preliminary data.</text>
</comment>
<sequence length="114" mass="11804">MRRKKLRDDQIEQADCSASSLARLSITADSSHHILAHSGKVSGKTSLSLYDGNPDDSPAICCAGSPGGTAEEAIPAGRVSSQCKLSISINPCRLLAEHGKGAEKHLSASAAYGN</sequence>
<organism evidence="1 2">
    <name type="scientific">Aspergillus nomiae NRRL (strain ATCC 15546 / NRRL 13137 / CBS 260.88 / M93)</name>
    <dbReference type="NCBI Taxonomy" id="1509407"/>
    <lineage>
        <taxon>Eukaryota</taxon>
        <taxon>Fungi</taxon>
        <taxon>Dikarya</taxon>
        <taxon>Ascomycota</taxon>
        <taxon>Pezizomycotina</taxon>
        <taxon>Eurotiomycetes</taxon>
        <taxon>Eurotiomycetidae</taxon>
        <taxon>Eurotiales</taxon>
        <taxon>Aspergillaceae</taxon>
        <taxon>Aspergillus</taxon>
        <taxon>Aspergillus subgen. Circumdati</taxon>
    </lineage>
</organism>
<evidence type="ECO:0000313" key="1">
    <source>
        <dbReference type="EMBL" id="KNG85032.1"/>
    </source>
</evidence>
<proteinExistence type="predicted"/>
<dbReference type="RefSeq" id="XP_015405955.1">
    <property type="nucleotide sequence ID" value="XM_015552982.1"/>
</dbReference>
<protein>
    <submittedName>
        <fullName evidence="1">Uncharacterized protein</fullName>
    </submittedName>
</protein>
<gene>
    <name evidence="1" type="ORF">ANOM_007726</name>
</gene>
<keyword evidence="2" id="KW-1185">Reference proteome</keyword>
<reference evidence="1 2" key="1">
    <citation type="submission" date="2014-06" db="EMBL/GenBank/DDBJ databases">
        <title>The Genome of the Aflatoxigenic Filamentous Fungus Aspergillus nomius.</title>
        <authorList>
            <person name="Moore M.G."/>
            <person name="Shannon B.M."/>
            <person name="Brian M.M."/>
        </authorList>
    </citation>
    <scope>NUCLEOTIDE SEQUENCE [LARGE SCALE GENOMIC DNA]</scope>
    <source>
        <strain evidence="1 2">NRRL 13137</strain>
    </source>
</reference>
<dbReference type="GeneID" id="26809530"/>
<accession>A0A0L1IZW5</accession>